<evidence type="ECO:0000313" key="6">
    <source>
        <dbReference type="Proteomes" id="UP001139486"/>
    </source>
</evidence>
<dbReference type="InterPro" id="IPR011517">
    <property type="entry name" value="RNA_pol_sigma70_ECF-like"/>
</dbReference>
<keyword evidence="1" id="KW-0805">Transcription regulation</keyword>
<dbReference type="AlphaFoldDB" id="A0A9X2HRP9"/>
<evidence type="ECO:0000256" key="3">
    <source>
        <dbReference type="ARBA" id="ARBA00023163"/>
    </source>
</evidence>
<protein>
    <submittedName>
        <fullName evidence="5">ECF-type sigma factor</fullName>
    </submittedName>
</protein>
<name>A0A9X2HRP9_9SPHN</name>
<dbReference type="InterPro" id="IPR013324">
    <property type="entry name" value="RNA_pol_sigma_r3/r4-like"/>
</dbReference>
<dbReference type="Pfam" id="PF07638">
    <property type="entry name" value="Sigma70_ECF"/>
    <property type="match status" value="1"/>
</dbReference>
<keyword evidence="3" id="KW-0804">Transcription</keyword>
<dbReference type="InterPro" id="IPR014284">
    <property type="entry name" value="RNA_pol_sigma-70_dom"/>
</dbReference>
<proteinExistence type="predicted"/>
<dbReference type="Proteomes" id="UP001139486">
    <property type="component" value="Unassembled WGS sequence"/>
</dbReference>
<feature type="domain" description="RNA polymerase sigma-70 ECF-like HTH" evidence="4">
    <location>
        <begin position="4"/>
        <end position="158"/>
    </location>
</feature>
<dbReference type="GO" id="GO:0016987">
    <property type="term" value="F:sigma factor activity"/>
    <property type="evidence" value="ECO:0007669"/>
    <property type="project" value="UniProtKB-KW"/>
</dbReference>
<gene>
    <name evidence="5" type="ORF">M9979_07155</name>
</gene>
<organism evidence="5 6">
    <name type="scientific">Sphingomonas liriopis</name>
    <dbReference type="NCBI Taxonomy" id="2949094"/>
    <lineage>
        <taxon>Bacteria</taxon>
        <taxon>Pseudomonadati</taxon>
        <taxon>Pseudomonadota</taxon>
        <taxon>Alphaproteobacteria</taxon>
        <taxon>Sphingomonadales</taxon>
        <taxon>Sphingomonadaceae</taxon>
        <taxon>Sphingomonas</taxon>
    </lineage>
</organism>
<dbReference type="PANTHER" id="PTHR43133">
    <property type="entry name" value="RNA POLYMERASE ECF-TYPE SIGMA FACTO"/>
    <property type="match status" value="1"/>
</dbReference>
<dbReference type="NCBIfam" id="TIGR02937">
    <property type="entry name" value="sigma70-ECF"/>
    <property type="match status" value="1"/>
</dbReference>
<keyword evidence="2" id="KW-0731">Sigma factor</keyword>
<dbReference type="NCBIfam" id="TIGR02999">
    <property type="entry name" value="Sig-70_X6"/>
    <property type="match status" value="1"/>
</dbReference>
<keyword evidence="6" id="KW-1185">Reference proteome</keyword>
<dbReference type="PANTHER" id="PTHR43133:SF39">
    <property type="entry name" value="SIMILAR TO RNA POLYMERASE SIGMA-E FACTOR"/>
    <property type="match status" value="1"/>
</dbReference>
<reference evidence="5" key="1">
    <citation type="submission" date="2022-05" db="EMBL/GenBank/DDBJ databases">
        <title>Sphingomonas sp. strain RP10 Genome sequencing and assembly.</title>
        <authorList>
            <person name="Kim I."/>
        </authorList>
    </citation>
    <scope>NUCLEOTIDE SEQUENCE</scope>
    <source>
        <strain evidence="5">RP10</strain>
    </source>
</reference>
<comment type="caution">
    <text evidence="5">The sequence shown here is derived from an EMBL/GenBank/DDBJ whole genome shotgun (WGS) entry which is preliminary data.</text>
</comment>
<dbReference type="InterPro" id="IPR036388">
    <property type="entry name" value="WH-like_DNA-bd_sf"/>
</dbReference>
<dbReference type="SUPFAM" id="SSF88659">
    <property type="entry name" value="Sigma3 and sigma4 domains of RNA polymerase sigma factors"/>
    <property type="match status" value="1"/>
</dbReference>
<dbReference type="RefSeq" id="WP_254288649.1">
    <property type="nucleotide sequence ID" value="NZ_JAMLDY010000007.1"/>
</dbReference>
<evidence type="ECO:0000259" key="4">
    <source>
        <dbReference type="Pfam" id="PF07638"/>
    </source>
</evidence>
<dbReference type="EMBL" id="JAMLDY010000007">
    <property type="protein sequence ID" value="MCP3734647.1"/>
    <property type="molecule type" value="Genomic_DNA"/>
</dbReference>
<dbReference type="InterPro" id="IPR053812">
    <property type="entry name" value="HTH_Sigma70_ECF-like"/>
</dbReference>
<dbReference type="GO" id="GO:0006352">
    <property type="term" value="P:DNA-templated transcription initiation"/>
    <property type="evidence" value="ECO:0007669"/>
    <property type="project" value="InterPro"/>
</dbReference>
<sequence>MPGTDVLIVELYPHLRGMARREHVRSGSPMTLQTTALIHETYLKLQRRSNWQSRAHFLGCAATAMRHVLIDGARARLSAKRQAPEPDGDEGAKGDVALLTLNDVLQELAQLEPDLARLVECRFFAGYDEAETAEILGVSGRTVRRNWTRARAWIHARMMDDGLDAGIVSV</sequence>
<evidence type="ECO:0000256" key="1">
    <source>
        <dbReference type="ARBA" id="ARBA00023015"/>
    </source>
</evidence>
<dbReference type="Gene3D" id="1.10.10.10">
    <property type="entry name" value="Winged helix-like DNA-binding domain superfamily/Winged helix DNA-binding domain"/>
    <property type="match status" value="1"/>
</dbReference>
<evidence type="ECO:0000313" key="5">
    <source>
        <dbReference type="EMBL" id="MCP3734647.1"/>
    </source>
</evidence>
<accession>A0A9X2HRP9</accession>
<evidence type="ECO:0000256" key="2">
    <source>
        <dbReference type="ARBA" id="ARBA00023082"/>
    </source>
</evidence>
<dbReference type="InterPro" id="IPR039425">
    <property type="entry name" value="RNA_pol_sigma-70-like"/>
</dbReference>